<dbReference type="Proteomes" id="UP000265520">
    <property type="component" value="Unassembled WGS sequence"/>
</dbReference>
<sequence>MLGECQALLHNLFLQAQSSDIWQWHPDPAIGYSVRGAYQVLTSQDSVTLESGCS</sequence>
<protein>
    <submittedName>
        <fullName evidence="1">Heat-shock protein</fullName>
    </submittedName>
</protein>
<accession>A0A392RQQ7</accession>
<name>A0A392RQQ7_9FABA</name>
<reference evidence="1 2" key="1">
    <citation type="journal article" date="2018" name="Front. Plant Sci.">
        <title>Red Clover (Trifolium pratense) and Zigzag Clover (T. medium) - A Picture of Genomic Similarities and Differences.</title>
        <authorList>
            <person name="Dluhosova J."/>
            <person name="Istvanek J."/>
            <person name="Nedelnik J."/>
            <person name="Repkova J."/>
        </authorList>
    </citation>
    <scope>NUCLEOTIDE SEQUENCE [LARGE SCALE GENOMIC DNA]</scope>
    <source>
        <strain evidence="2">cv. 10/8</strain>
        <tissue evidence="1">Leaf</tissue>
    </source>
</reference>
<keyword evidence="2" id="KW-1185">Reference proteome</keyword>
<organism evidence="1 2">
    <name type="scientific">Trifolium medium</name>
    <dbReference type="NCBI Taxonomy" id="97028"/>
    <lineage>
        <taxon>Eukaryota</taxon>
        <taxon>Viridiplantae</taxon>
        <taxon>Streptophyta</taxon>
        <taxon>Embryophyta</taxon>
        <taxon>Tracheophyta</taxon>
        <taxon>Spermatophyta</taxon>
        <taxon>Magnoliopsida</taxon>
        <taxon>eudicotyledons</taxon>
        <taxon>Gunneridae</taxon>
        <taxon>Pentapetalae</taxon>
        <taxon>rosids</taxon>
        <taxon>fabids</taxon>
        <taxon>Fabales</taxon>
        <taxon>Fabaceae</taxon>
        <taxon>Papilionoideae</taxon>
        <taxon>50 kb inversion clade</taxon>
        <taxon>NPAAA clade</taxon>
        <taxon>Hologalegina</taxon>
        <taxon>IRL clade</taxon>
        <taxon>Trifolieae</taxon>
        <taxon>Trifolium</taxon>
    </lineage>
</organism>
<dbReference type="AlphaFoldDB" id="A0A392RQQ7"/>
<evidence type="ECO:0000313" key="1">
    <source>
        <dbReference type="EMBL" id="MCI38953.1"/>
    </source>
</evidence>
<evidence type="ECO:0000313" key="2">
    <source>
        <dbReference type="Proteomes" id="UP000265520"/>
    </source>
</evidence>
<proteinExistence type="predicted"/>
<comment type="caution">
    <text evidence="1">The sequence shown here is derived from an EMBL/GenBank/DDBJ whole genome shotgun (WGS) entry which is preliminary data.</text>
</comment>
<dbReference type="EMBL" id="LXQA010261830">
    <property type="protein sequence ID" value="MCI38953.1"/>
    <property type="molecule type" value="Genomic_DNA"/>
</dbReference>